<feature type="region of interest" description="Disordered" evidence="1">
    <location>
        <begin position="2102"/>
        <end position="2121"/>
    </location>
</feature>
<feature type="compositionally biased region" description="Basic residues" evidence="1">
    <location>
        <begin position="1020"/>
        <end position="1030"/>
    </location>
</feature>
<feature type="region of interest" description="Disordered" evidence="1">
    <location>
        <begin position="2874"/>
        <end position="2893"/>
    </location>
</feature>
<feature type="compositionally biased region" description="Basic residues" evidence="1">
    <location>
        <begin position="280"/>
        <end position="290"/>
    </location>
</feature>
<feature type="region of interest" description="Disordered" evidence="1">
    <location>
        <begin position="988"/>
        <end position="1031"/>
    </location>
</feature>
<feature type="region of interest" description="Disordered" evidence="1">
    <location>
        <begin position="1473"/>
        <end position="1492"/>
    </location>
</feature>
<feature type="region of interest" description="Disordered" evidence="1">
    <location>
        <begin position="919"/>
        <end position="968"/>
    </location>
</feature>
<feature type="region of interest" description="Disordered" evidence="1">
    <location>
        <begin position="2529"/>
        <end position="2564"/>
    </location>
</feature>
<feature type="region of interest" description="Disordered" evidence="1">
    <location>
        <begin position="1672"/>
        <end position="1691"/>
    </location>
</feature>
<proteinExistence type="predicted"/>
<feature type="region of interest" description="Disordered" evidence="1">
    <location>
        <begin position="2480"/>
        <end position="2511"/>
    </location>
</feature>
<feature type="region of interest" description="Disordered" evidence="1">
    <location>
        <begin position="1"/>
        <end position="34"/>
    </location>
</feature>
<dbReference type="Pfam" id="PF01498">
    <property type="entry name" value="HTH_Tnp_Tc3_2"/>
    <property type="match status" value="1"/>
</dbReference>
<feature type="compositionally biased region" description="Basic and acidic residues" evidence="1">
    <location>
        <begin position="586"/>
        <end position="598"/>
    </location>
</feature>
<sequence>MKYPDEVGEPSAACTDPSASSRTHEPHIGDNGEQDAVLLKKRSSVHPRTVHEQERPYKYWVVSIPTRLLYPDEVGEPSAACSDPSASLRTHEPHIGDNGEQDAVLLKKRSSVHPRTVHEQERPYKYWVVSIPTRLLYPDEVGEPSAACSDPSASSRTHEPHICDNGEQDAVLLKKRSSVHPRTVHGQERPYKYVSEIIVGGFDPHPPSIKERPQCATGSVAARTLTRKVVGVDAAYFPDCDDEYPDDVGEPSAACTDPSAFSRTHEPHIGDHGEQDAVLPKKRSPVHPRTVHGQENCDDEYPDEVGEPSAACTDPSASSRTHEPHIGDNGEQDAVLLKKRSSVHPRTVHGQERPYKYWVVSIPTRLLYPDEVGEPSAACSDPSASSRTHEPHIGDNGEQDAVLLKKRSSVHPRTVHGQERPYKYVSEIIVGGFDPHPPSIKERPQCATGSVAARTLTRKVVGVDAAYFPDCDDEYPDDVGEPSAASTDPSASSRTHEPHIGDHGEQDAVLPKKRSPVHPRTVHGCARDMLACVWCEASVCLAGRNGLPMWSGHSVFLRPVPDCDDEYPDDVGEPSAACTDPSSSSRTHEPHIGDHGEQDAVLPKKRSPVHLRTVHGQERPYKYVSEIIVGGFDPHPPSIKERPQCATGSVAARTLTRKVVGVDAAYYLTELHVSRAIALLEEGRTMRYVGNDLGVAPSVIYRLWKRYRETGEYSRRRGQEISEQTVRNRLLEANLRSRRPVRAVRLTIQHRQARRQFAQNHANWQLRHWRPVLFTDESRFRLTRCDGRLRFNRRPGERYSAAAVQEYDKFGCGSVMVWSGVSLDERTDLVVVPGRLCPQTYIENVLEDYVWPAAYGMGPDFLLMQDNARPHTAAITLSYRKEKNLVPLIVLSSILSKQQGLSVPQALLLLGRSDTDCDDEYPDDVGEPSAACTDPSASSRTHEPHIGDHGEQDADLPKKRSPVHPRTVHGQERPYKYVYCDDEYPDEVGEPSAACTDPSASSRTHEPHIGDHGEQDAVLPKKRSPVHPRTVHGQERPYKYCVPCWLKRTANVVRSWCVPEASNLEKRASADVHPVRVAGAALSRKMCSLNKSDAVLVHVTNVGTCTSANCDDEYPDDVGEPSAACTDPSASSRIHEPHIGDYGEQDAGLLKKRSPVHPRTVHGQERPYMHCVPCWLKRTANVVRSLCVPEASNLEKRASADVHPVRVAGAALSRKMCSLNKSDAVLVHVTNVGTCTSANCDDEYPDDVGEPSAACTDPSASSRIHEPHIGDYGEQDAGLLKKRSPVHPRTVQGQERPYKHVFGEPSTACTDPSASSITHEPHIGDHGEQDAVLPMKRLPVHPRTVHGLERPYKYLLRSWFVPEANRLEKWALADVHPVRVAGADPEDMFSEHIRRSPGSHCDDEYPDDVGEPSAACTDPSASSRIHEPHIGDYGEQDAGLLKKRSPVHPRTVHGQERPYKHVYCDDEYPDDVGEPSAACTDPSASSRSHEPHIGDYGEQDAVLLKKRSPVHPRTVHGQERPYKHVLGGFDPHPPSIKERPQSASGSVVARTLTRKMVGVEAAYSACTDSSASSRSHEPHIGDYGEQDAVLLKKRSPVHPRTVLGQERPYKHVSACTDSSASSRSHEPHIGDYGEQDAVLLKKRSLVHPRTVHGQERPYKHVYCDDEYPDDVGEPSAACTDPSASSRTHEPHIGDYGEQDAVLLKKRSPVHPRTVHGQERPYKHVLGGFDPHPPSIKERPQSATGSVVARTLTRKVVGVEAAYYCDDEYPDDVGEPSAACTDPSASSRIHEPHIGDYGEQDAGLLKKRSPVHPRTVHGQERPYMHCVPCWLKRTANVVRSLCVPEASNLEKRASADVHPVRVAGAALSRKMCSLNKSDAVLVHVTNVGTCTSANCDDEYPDDVGEPSAACTDPSASSRSHEPHIGDYGEQDAVLLKKRSPVHPRTVHGQERPYKHVLGGFDPHPPSIKERPQSASGSVVARTLTRKMVGVEAAYSACTDSSASSRSHEPHIGDYGEQDAVLLKKRSPVHPRTVLGQERPYKHVSACTDSSASSRSHEPHIGDYGEQDAVLLKKRSLVHPRTVHGQERPYKHVYCDDEYPDDVGEPSAACTDPSASSRTHEPHIGDYGEQDAVLLKKRSPVHPRTVHGQERPYKHVFEIIVGGFDPHPPSIKERPQSATGSVVARTLTRKVVGVEAAYSACTDPSASSRTHEPHIGDYGEQDAVHLKKRSPVHPRTVHGQERPYKHVSACTDSSASSRSHEPHIGDYGEQDAVLLKKRSLVHPRTVHGQERPYKHVYCDDEYPDDVGEPSAACTDPSASSRTHEPHIGDYGEQDAVLLKKRSPVHPRTVHGQERPYKHVSACTDSSASSRSHEPHIGDYGEQDAVLLKKRSPVHPRTVHGQERPYKHVLGGFDPHPPSIKERPQSATGSVVARTLTRKVVGVEAAYSACTDSSASSRSHEPHIGDYGEQDAVLLKKRSPVHPRTVHGQERPYKHVSACTDSSASSRSHEPHIGDYGEQDAVLLKKRSPVHPRTVHGQERPYKHGLGGFDPHPPSIKERPQSATGSVVARTLTRKVVGVEAAYSACTDSSASSRSHEPHIGDYGEQDAVLLKKRSPVHPRTVHGQERPYKHVSACTDSSASSRSHEPHIGDYGEQDKVLPRKRSPVHPRTVHGQERPYKHVSACTDSSASSRSHEPHIGDYGEQDAVLLKKRSPVHPRTVHGQERPYKHVSACTDSSASSRSHEPHIGDYGEQDAVLLKKRSPVHPRTVHGQERPYKHVLGGFDPHPPSIKERPQSATGSVVARTLTRKVVGVEAAYSACTDPSASSRTHEPHICDYGEQDAVLLKKRSPVHPRTVHGQERPYKHVYCDDEYPDDVGEPSAACTDPSASSRTHEPHIGDYGEQDAVLLMKRSPVHPRTVLGQERPYKHVYCDDEYPDDVGEPSAACTDPSASSRSHEPHIGDYGEQDAVLLKKRSPVHPRTVHGRERPYKHVLGGFDPHPPSIKERPQSATGSVVARTLTRKVVGVEAAYSACTDSSASSRSHEPHIGDYGEQDAFLLKKSSPVHPRTVHGQERPYKHVSACTDSFASSRSHEPHIGDYGEQDAVLLKKRSLVHPRTVHGQERPYKHVYCDDEYLDDVGEPSAACTDPSASSRSHEPHIGDYGEQGADLLKKRSLVHPRTVHGQERPYKHVMGGFDPHPPSIKERPQCATGSVVARTLTRKVVGVEAAYSACTDPSASSRTHEPHIGDYGEQDAVLLKKRSPVHPRTVHGQERPYKHVSACTDPSASSRSHEPHIGDYGEQGAVLLKKRSPVHPRTVHGQERPYKHVYCDDEYPDDVGEPSAACTDPSASSRSHEPHIGDYGEQDAVLLKKRSPVHPRTVHGQERPYKYVYCDDEYPDDVGEPSAACTDLSASSRSHEPHIGDYGEQGAVLLKKRSPVHPRTVHGQERPYKYVYCDDEYPDDVGEPSAACTDPSASSRSHEPHIAACTDSSASSRSHEPHIGDYGEQDAVLLKKRSPVHPRTVHGQERPYKHCVPCWLKLTANEVRSWCVPEASNLEKRALADVHPVRVESAVPEDVFFEHIRRSPGSRY</sequence>
<reference evidence="3" key="1">
    <citation type="submission" date="2021-02" db="EMBL/GenBank/DDBJ databases">
        <authorList>
            <person name="Steward A R."/>
        </authorList>
    </citation>
    <scope>NUCLEOTIDE SEQUENCE</scope>
</reference>
<name>A0A821TM38_9NEOP</name>
<feature type="region of interest" description="Disordered" evidence="1">
    <location>
        <begin position="3263"/>
        <end position="3292"/>
    </location>
</feature>
<dbReference type="GO" id="GO:0006313">
    <property type="term" value="P:DNA transposition"/>
    <property type="evidence" value="ECO:0007669"/>
    <property type="project" value="InterPro"/>
</dbReference>
<evidence type="ECO:0000259" key="2">
    <source>
        <dbReference type="Pfam" id="PF01498"/>
    </source>
</evidence>
<evidence type="ECO:0000313" key="4">
    <source>
        <dbReference type="Proteomes" id="UP000663880"/>
    </source>
</evidence>
<feature type="region of interest" description="Disordered" evidence="1">
    <location>
        <begin position="244"/>
        <end position="329"/>
    </location>
</feature>
<evidence type="ECO:0000313" key="3">
    <source>
        <dbReference type="EMBL" id="CAF4872694.1"/>
    </source>
</evidence>
<feature type="region of interest" description="Disordered" evidence="1">
    <location>
        <begin position="373"/>
        <end position="396"/>
    </location>
</feature>
<feature type="compositionally biased region" description="Basic and acidic residues" evidence="1">
    <location>
        <begin position="263"/>
        <end position="275"/>
    </location>
</feature>
<feature type="domain" description="Transposase Tc1-like" evidence="2">
    <location>
        <begin position="714"/>
        <end position="763"/>
    </location>
</feature>
<feature type="compositionally biased region" description="Basic and acidic residues" evidence="1">
    <location>
        <begin position="940"/>
        <end position="958"/>
    </location>
</feature>
<evidence type="ECO:0000256" key="1">
    <source>
        <dbReference type="SAM" id="MobiDB-lite"/>
    </source>
</evidence>
<feature type="compositionally biased region" description="Basic and acidic residues" evidence="1">
    <location>
        <begin position="494"/>
        <end position="506"/>
    </location>
</feature>
<gene>
    <name evidence="3" type="ORF">PMACD_LOCUS8910</name>
</gene>
<feature type="region of interest" description="Disordered" evidence="1">
    <location>
        <begin position="2305"/>
        <end position="2324"/>
    </location>
</feature>
<dbReference type="OrthoDB" id="25402at2759"/>
<dbReference type="GO" id="GO:0015074">
    <property type="term" value="P:DNA integration"/>
    <property type="evidence" value="ECO:0007669"/>
    <property type="project" value="InterPro"/>
</dbReference>
<dbReference type="InterPro" id="IPR036397">
    <property type="entry name" value="RNaseH_sf"/>
</dbReference>
<feature type="compositionally biased region" description="Low complexity" evidence="1">
    <location>
        <begin position="375"/>
        <end position="386"/>
    </location>
</feature>
<comment type="caution">
    <text evidence="3">The sequence shown here is derived from an EMBL/GenBank/DDBJ whole genome shotgun (WGS) entry which is preliminary data.</text>
</comment>
<dbReference type="Gene3D" id="3.30.420.10">
    <property type="entry name" value="Ribonuclease H-like superfamily/Ribonuclease H"/>
    <property type="match status" value="1"/>
</dbReference>
<feature type="compositionally biased region" description="Low complexity" evidence="1">
    <location>
        <begin position="482"/>
        <end position="493"/>
    </location>
</feature>
<feature type="compositionally biased region" description="Basic residues" evidence="1">
    <location>
        <begin position="511"/>
        <end position="520"/>
    </location>
</feature>
<dbReference type="InterPro" id="IPR002492">
    <property type="entry name" value="Transposase_Tc1-like"/>
</dbReference>
<feature type="region of interest" description="Disordered" evidence="1">
    <location>
        <begin position="1902"/>
        <end position="1924"/>
    </location>
</feature>
<feature type="region of interest" description="Disordered" evidence="1">
    <location>
        <begin position="76"/>
        <end position="98"/>
    </location>
</feature>
<organism evidence="3 4">
    <name type="scientific">Pieris macdunnoughi</name>
    <dbReference type="NCBI Taxonomy" id="345717"/>
    <lineage>
        <taxon>Eukaryota</taxon>
        <taxon>Metazoa</taxon>
        <taxon>Ecdysozoa</taxon>
        <taxon>Arthropoda</taxon>
        <taxon>Hexapoda</taxon>
        <taxon>Insecta</taxon>
        <taxon>Pterygota</taxon>
        <taxon>Neoptera</taxon>
        <taxon>Endopterygota</taxon>
        <taxon>Lepidoptera</taxon>
        <taxon>Glossata</taxon>
        <taxon>Ditrysia</taxon>
        <taxon>Papilionoidea</taxon>
        <taxon>Pieridae</taxon>
        <taxon>Pierinae</taxon>
        <taxon>Pieris</taxon>
    </lineage>
</organism>
<feature type="region of interest" description="Disordered" evidence="1">
    <location>
        <begin position="2986"/>
        <end position="3011"/>
    </location>
</feature>
<feature type="compositionally biased region" description="Low complexity" evidence="1">
    <location>
        <begin position="2494"/>
        <end position="2503"/>
    </location>
</feature>
<dbReference type="Proteomes" id="UP000663880">
    <property type="component" value="Unassembled WGS sequence"/>
</dbReference>
<feature type="compositionally biased region" description="Basic and acidic residues" evidence="1">
    <location>
        <begin position="1003"/>
        <end position="1015"/>
    </location>
</feature>
<keyword evidence="4" id="KW-1185">Reference proteome</keyword>
<feature type="region of interest" description="Disordered" evidence="1">
    <location>
        <begin position="566"/>
        <end position="606"/>
    </location>
</feature>
<feature type="region of interest" description="Disordered" evidence="1">
    <location>
        <begin position="1393"/>
        <end position="1434"/>
    </location>
</feature>
<protein>
    <recommendedName>
        <fullName evidence="2">Transposase Tc1-like domain-containing protein</fullName>
    </recommendedName>
</protein>
<feature type="region of interest" description="Disordered" evidence="1">
    <location>
        <begin position="472"/>
        <end position="520"/>
    </location>
</feature>
<feature type="region of interest" description="Disordered" evidence="1">
    <location>
        <begin position="3335"/>
        <end position="3354"/>
    </location>
</feature>
<dbReference type="GO" id="GO:0003677">
    <property type="term" value="F:DNA binding"/>
    <property type="evidence" value="ECO:0007669"/>
    <property type="project" value="InterPro"/>
</dbReference>
<accession>A0A821TM38</accession>
<feature type="compositionally biased region" description="Acidic residues" evidence="1">
    <location>
        <begin position="296"/>
        <end position="306"/>
    </location>
</feature>
<dbReference type="EMBL" id="CAJOBZ010000023">
    <property type="protein sequence ID" value="CAF4872694.1"/>
    <property type="molecule type" value="Genomic_DNA"/>
</dbReference>
<feature type="region of interest" description="Disordered" evidence="1">
    <location>
        <begin position="1248"/>
        <end position="1273"/>
    </location>
</feature>